<feature type="repeat" description="WD" evidence="9">
    <location>
        <begin position="57"/>
        <end position="89"/>
    </location>
</feature>
<name>A0AAD9IIC2_PROWI</name>
<protein>
    <submittedName>
        <fullName evidence="13">Uncharacterized protein</fullName>
    </submittedName>
</protein>
<comment type="similarity">
    <text evidence="2">Belongs to the WD repeat HIR1 family.</text>
</comment>
<comment type="caution">
    <text evidence="13">The sequence shown here is derived from an EMBL/GenBank/DDBJ whole genome shotgun (WGS) entry which is preliminary data.</text>
</comment>
<dbReference type="PANTHER" id="PTHR15271">
    <property type="entry name" value="CHROMATIN ASSEMBLY FACTOR 1 SUBUNIT B"/>
    <property type="match status" value="1"/>
</dbReference>
<feature type="region of interest" description="Disordered" evidence="10">
    <location>
        <begin position="487"/>
        <end position="518"/>
    </location>
</feature>
<dbReference type="Gene3D" id="2.130.10.10">
    <property type="entry name" value="YVTN repeat-like/Quinoprotein amine dehydrogenase"/>
    <property type="match status" value="3"/>
</dbReference>
<organism evidence="13 14">
    <name type="scientific">Prototheca wickerhamii</name>
    <dbReference type="NCBI Taxonomy" id="3111"/>
    <lineage>
        <taxon>Eukaryota</taxon>
        <taxon>Viridiplantae</taxon>
        <taxon>Chlorophyta</taxon>
        <taxon>core chlorophytes</taxon>
        <taxon>Trebouxiophyceae</taxon>
        <taxon>Chlorellales</taxon>
        <taxon>Chlorellaceae</taxon>
        <taxon>Prototheca</taxon>
    </lineage>
</organism>
<dbReference type="SMART" id="SM00320">
    <property type="entry name" value="WD40"/>
    <property type="match status" value="5"/>
</dbReference>
<keyword evidence="4" id="KW-0677">Repeat</keyword>
<dbReference type="Pfam" id="PF24105">
    <property type="entry name" value="Beta-prop_CAF1B_HIR1"/>
    <property type="match status" value="1"/>
</dbReference>
<evidence type="ECO:0000256" key="8">
    <source>
        <dbReference type="ARBA" id="ARBA00023242"/>
    </source>
</evidence>
<dbReference type="InterPro" id="IPR036322">
    <property type="entry name" value="WD40_repeat_dom_sf"/>
</dbReference>
<dbReference type="PROSITE" id="PS50294">
    <property type="entry name" value="WD_REPEATS_REGION"/>
    <property type="match status" value="2"/>
</dbReference>
<keyword evidence="14" id="KW-1185">Reference proteome</keyword>
<evidence type="ECO:0000259" key="12">
    <source>
        <dbReference type="Pfam" id="PF24105"/>
    </source>
</evidence>
<accession>A0AAD9IIC2</accession>
<dbReference type="GO" id="GO:0005634">
    <property type="term" value="C:nucleus"/>
    <property type="evidence" value="ECO:0007669"/>
    <property type="project" value="UniProtKB-SubCell"/>
</dbReference>
<keyword evidence="7" id="KW-0234">DNA repair</keyword>
<dbReference type="Pfam" id="PF04194">
    <property type="entry name" value="PDCD2_C"/>
    <property type="match status" value="1"/>
</dbReference>
<evidence type="ECO:0000256" key="1">
    <source>
        <dbReference type="ARBA" id="ARBA00004123"/>
    </source>
</evidence>
<evidence type="ECO:0000256" key="7">
    <source>
        <dbReference type="ARBA" id="ARBA00023204"/>
    </source>
</evidence>
<dbReference type="GO" id="GO:0006335">
    <property type="term" value="P:DNA replication-dependent chromatin assembly"/>
    <property type="evidence" value="ECO:0007669"/>
    <property type="project" value="InterPro"/>
</dbReference>
<evidence type="ECO:0000313" key="13">
    <source>
        <dbReference type="EMBL" id="KAK2078088.1"/>
    </source>
</evidence>
<evidence type="ECO:0000256" key="2">
    <source>
        <dbReference type="ARBA" id="ARBA00007306"/>
    </source>
</evidence>
<evidence type="ECO:0000259" key="11">
    <source>
        <dbReference type="Pfam" id="PF04194"/>
    </source>
</evidence>
<evidence type="ECO:0000256" key="5">
    <source>
        <dbReference type="ARBA" id="ARBA00022763"/>
    </source>
</evidence>
<gene>
    <name evidence="13" type="ORF">QBZ16_003956</name>
</gene>
<dbReference type="SUPFAM" id="SSF50978">
    <property type="entry name" value="WD40 repeat-like"/>
    <property type="match status" value="1"/>
</dbReference>
<dbReference type="Proteomes" id="UP001255856">
    <property type="component" value="Unassembled WGS sequence"/>
</dbReference>
<keyword evidence="8" id="KW-0539">Nucleus</keyword>
<evidence type="ECO:0000256" key="4">
    <source>
        <dbReference type="ARBA" id="ARBA00022737"/>
    </source>
</evidence>
<feature type="compositionally biased region" description="Basic and acidic residues" evidence="10">
    <location>
        <begin position="618"/>
        <end position="628"/>
    </location>
</feature>
<sequence>MKAKTLQIVWHEKEPVYSVDFCGPNCFATAGADKEVKIWQVSRDAEGYGSVEHISSLSGHTRTVNCVRYSPSGDQLVSSGDGGEMLLWQACEADDAAAAAPAFGEEAGEGRRPALMRRVAVLRGHSDDIMDLSWSPDGSALVSGSIDNSAIVWGVEEGKRRGALLAQLTQHRHFVQGVAWDPLRRFVATQGADRTCRIHRLRPPAAGPGRRRAKAARVTAAARAKDLYCCATMSKAACTGAEAERQPLFQDEALPSFFRRLAWSPDGSMLAVPAGIYHWAETGRQLNAVQLFARGRWGAPALHLAGQPKPVVATRWCPRLFALPEADARALTAIDLPYRMVLAVATLDSVFLYDTVSSAPLAALCALHYDSITDLAWSDDARFLVVASRDCYCSVVAFEEGELGQALSPEQEAAYLPRTGPHLRGAPAGVNTDRPGKPRRIEAQPLSPGSAAPRAAPFVSPPPSHCLQQQQSGWWCDIKRRGVWTPEDNPRARRARSAPALCGDPSGTVAKSDDDWSDEEAEEHKWVLGFVEPTVSEHDLLRHRFPSKVYAPVDTSPDAFHRTLYVFMHPDAAALVKPGGVRVLRCQLPRKNDFYGFEPAAPSQLYPEAPAGAPAHADPWRCAEHDRPGGSGSGPAPWSFPESELVIEEEADGCADPEQEAKQLEKLLAKTKLESAAKDPGEGSDEDDASMLAGVEEQISDDQRDFAAFSARIATEPEQCLRYCFEAGAEPLWPSRKNTPEKGSIPDCPNCGAPRTFEFQVMPQLLTHLGIDDAREDAPDFATLAVYSCSKSCSALDSDASAYLEEFVWVQPPLK</sequence>
<dbReference type="PROSITE" id="PS50082">
    <property type="entry name" value="WD_REPEATS_2"/>
    <property type="match status" value="2"/>
</dbReference>
<dbReference type="InterPro" id="IPR055410">
    <property type="entry name" value="Beta-prop_CAF1B_HIR1"/>
</dbReference>
<evidence type="ECO:0000256" key="9">
    <source>
        <dbReference type="PROSITE-ProRule" id="PRU00221"/>
    </source>
</evidence>
<dbReference type="InterPro" id="IPR001680">
    <property type="entry name" value="WD40_rpt"/>
</dbReference>
<keyword evidence="6" id="KW-0156">Chromatin regulator</keyword>
<dbReference type="GO" id="GO:0005737">
    <property type="term" value="C:cytoplasm"/>
    <property type="evidence" value="ECO:0007669"/>
    <property type="project" value="InterPro"/>
</dbReference>
<evidence type="ECO:0000256" key="3">
    <source>
        <dbReference type="ARBA" id="ARBA00022574"/>
    </source>
</evidence>
<feature type="region of interest" description="Disordered" evidence="10">
    <location>
        <begin position="606"/>
        <end position="640"/>
    </location>
</feature>
<dbReference type="InterPro" id="IPR015943">
    <property type="entry name" value="WD40/YVTN_repeat-like_dom_sf"/>
</dbReference>
<keyword evidence="3 9" id="KW-0853">WD repeat</keyword>
<feature type="domain" description="Programmed cell death protein 2 C-terminal" evidence="11">
    <location>
        <begin position="705"/>
        <end position="811"/>
    </location>
</feature>
<dbReference type="InterPro" id="IPR007320">
    <property type="entry name" value="PDCD2_C"/>
</dbReference>
<proteinExistence type="inferred from homology"/>
<feature type="repeat" description="WD" evidence="9">
    <location>
        <begin position="122"/>
        <end position="163"/>
    </location>
</feature>
<dbReference type="GO" id="GO:0006281">
    <property type="term" value="P:DNA repair"/>
    <property type="evidence" value="ECO:0007669"/>
    <property type="project" value="UniProtKB-KW"/>
</dbReference>
<dbReference type="GO" id="GO:0033186">
    <property type="term" value="C:CAF-1 complex"/>
    <property type="evidence" value="ECO:0007669"/>
    <property type="project" value="TreeGrafter"/>
</dbReference>
<dbReference type="AlphaFoldDB" id="A0AAD9IIC2"/>
<comment type="subcellular location">
    <subcellularLocation>
        <location evidence="1">Nucleus</location>
    </subcellularLocation>
</comment>
<dbReference type="EMBL" id="JASFZW010000005">
    <property type="protein sequence ID" value="KAK2078088.1"/>
    <property type="molecule type" value="Genomic_DNA"/>
</dbReference>
<dbReference type="PANTHER" id="PTHR15271:SF4">
    <property type="entry name" value="CHROMATIN ASSEMBLY FACTOR 1 SUBUNIT B"/>
    <property type="match status" value="1"/>
</dbReference>
<feature type="region of interest" description="Disordered" evidence="10">
    <location>
        <begin position="417"/>
        <end position="463"/>
    </location>
</feature>
<evidence type="ECO:0000313" key="14">
    <source>
        <dbReference type="Proteomes" id="UP001255856"/>
    </source>
</evidence>
<dbReference type="InterPro" id="IPR045145">
    <property type="entry name" value="PTHR15271"/>
</dbReference>
<feature type="domain" description="CAF1B/HIR1 beta-propeller" evidence="12">
    <location>
        <begin position="1"/>
        <end position="403"/>
    </location>
</feature>
<evidence type="ECO:0000256" key="10">
    <source>
        <dbReference type="SAM" id="MobiDB-lite"/>
    </source>
</evidence>
<evidence type="ECO:0000256" key="6">
    <source>
        <dbReference type="ARBA" id="ARBA00022853"/>
    </source>
</evidence>
<reference evidence="13" key="1">
    <citation type="submission" date="2021-01" db="EMBL/GenBank/DDBJ databases">
        <authorList>
            <person name="Eckstrom K.M.E."/>
        </authorList>
    </citation>
    <scope>NUCLEOTIDE SEQUENCE</scope>
    <source>
        <strain evidence="13">UVCC 0001</strain>
    </source>
</reference>
<dbReference type="GO" id="GO:0006334">
    <property type="term" value="P:nucleosome assembly"/>
    <property type="evidence" value="ECO:0007669"/>
    <property type="project" value="TreeGrafter"/>
</dbReference>
<keyword evidence="5" id="KW-0227">DNA damage</keyword>